<keyword evidence="1" id="KW-0472">Membrane</keyword>
<evidence type="ECO:0000313" key="2">
    <source>
        <dbReference type="EMBL" id="RNI39055.1"/>
    </source>
</evidence>
<dbReference type="AlphaFoldDB" id="A0A3M9NNH4"/>
<feature type="transmembrane region" description="Helical" evidence="1">
    <location>
        <begin position="7"/>
        <end position="28"/>
    </location>
</feature>
<protein>
    <recommendedName>
        <fullName evidence="4">NADH dehydrogenase subunit 6</fullName>
    </recommendedName>
</protein>
<evidence type="ECO:0000313" key="3">
    <source>
        <dbReference type="Proteomes" id="UP000267223"/>
    </source>
</evidence>
<keyword evidence="3" id="KW-1185">Reference proteome</keyword>
<dbReference type="RefSeq" id="WP_123119619.1">
    <property type="nucleotide sequence ID" value="NZ_RJJR01000002.1"/>
</dbReference>
<evidence type="ECO:0000256" key="1">
    <source>
        <dbReference type="SAM" id="Phobius"/>
    </source>
</evidence>
<keyword evidence="1" id="KW-1133">Transmembrane helix</keyword>
<proteinExistence type="predicted"/>
<reference evidence="2 3" key="1">
    <citation type="submission" date="2018-11" db="EMBL/GenBank/DDBJ databases">
        <title>Draft genome sequence of Ferruginibacter sp. BO-59.</title>
        <authorList>
            <person name="Im W.T."/>
        </authorList>
    </citation>
    <scope>NUCLEOTIDE SEQUENCE [LARGE SCALE GENOMIC DNA]</scope>
    <source>
        <strain evidence="2 3">BO-59</strain>
    </source>
</reference>
<name>A0A3M9NNH4_9BACT</name>
<sequence length="65" mass="7561">MKKFFDLRFVIGIFFLAVGILLLIYSIVSPSAEHPEVNRYSSIFFIVFAIIMILMSFDKKPEDEL</sequence>
<organism evidence="2 3">
    <name type="scientific">Hanamia caeni</name>
    <dbReference type="NCBI Taxonomy" id="2294116"/>
    <lineage>
        <taxon>Bacteria</taxon>
        <taxon>Pseudomonadati</taxon>
        <taxon>Bacteroidota</taxon>
        <taxon>Chitinophagia</taxon>
        <taxon>Chitinophagales</taxon>
        <taxon>Chitinophagaceae</taxon>
        <taxon>Hanamia</taxon>
    </lineage>
</organism>
<dbReference type="Proteomes" id="UP000267223">
    <property type="component" value="Unassembled WGS sequence"/>
</dbReference>
<gene>
    <name evidence="2" type="ORF">EFY79_05220</name>
</gene>
<evidence type="ECO:0008006" key="4">
    <source>
        <dbReference type="Google" id="ProtNLM"/>
    </source>
</evidence>
<accession>A0A3M9NNH4</accession>
<comment type="caution">
    <text evidence="2">The sequence shown here is derived from an EMBL/GenBank/DDBJ whole genome shotgun (WGS) entry which is preliminary data.</text>
</comment>
<dbReference type="OrthoDB" id="5196985at2"/>
<dbReference type="EMBL" id="RJJR01000002">
    <property type="protein sequence ID" value="RNI39055.1"/>
    <property type="molecule type" value="Genomic_DNA"/>
</dbReference>
<keyword evidence="1" id="KW-0812">Transmembrane</keyword>
<feature type="transmembrane region" description="Helical" evidence="1">
    <location>
        <begin position="40"/>
        <end position="57"/>
    </location>
</feature>